<keyword evidence="4 6" id="KW-1133">Transmembrane helix</keyword>
<comment type="caution">
    <text evidence="8">The sequence shown here is derived from an EMBL/GenBank/DDBJ whole genome shotgun (WGS) entry which is preliminary data.</text>
</comment>
<feature type="transmembrane region" description="Helical" evidence="6">
    <location>
        <begin position="378"/>
        <end position="394"/>
    </location>
</feature>
<keyword evidence="5 6" id="KW-0472">Membrane</keyword>
<protein>
    <submittedName>
        <fullName evidence="8">DNA internalization-related competence protein ComEC/Rec2</fullName>
    </submittedName>
</protein>
<feature type="transmembrane region" description="Helical" evidence="6">
    <location>
        <begin position="307"/>
        <end position="326"/>
    </location>
</feature>
<evidence type="ECO:0000313" key="8">
    <source>
        <dbReference type="EMBL" id="TWX71897.1"/>
    </source>
</evidence>
<gene>
    <name evidence="8" type="ORF">ESZ36_01310</name>
</gene>
<dbReference type="Proteomes" id="UP000321822">
    <property type="component" value="Unassembled WGS sequence"/>
</dbReference>
<dbReference type="Pfam" id="PF03772">
    <property type="entry name" value="Competence"/>
    <property type="match status" value="1"/>
</dbReference>
<feature type="domain" description="Metallo-beta-lactamase" evidence="7">
    <location>
        <begin position="594"/>
        <end position="808"/>
    </location>
</feature>
<accession>A0A5C6QSW5</accession>
<evidence type="ECO:0000256" key="6">
    <source>
        <dbReference type="SAM" id="Phobius"/>
    </source>
</evidence>
<dbReference type="NCBIfam" id="TIGR00360">
    <property type="entry name" value="ComEC_N-term"/>
    <property type="match status" value="1"/>
</dbReference>
<dbReference type="InterPro" id="IPR036866">
    <property type="entry name" value="RibonucZ/Hydroxyglut_hydro"/>
</dbReference>
<feature type="transmembrane region" description="Helical" evidence="6">
    <location>
        <begin position="435"/>
        <end position="461"/>
    </location>
</feature>
<dbReference type="RefSeq" id="WP_146782444.1">
    <property type="nucleotide sequence ID" value="NZ_VOLT01000001.1"/>
</dbReference>
<dbReference type="InterPro" id="IPR004797">
    <property type="entry name" value="Competence_ComEC/Rec2"/>
</dbReference>
<evidence type="ECO:0000256" key="4">
    <source>
        <dbReference type="ARBA" id="ARBA00022989"/>
    </source>
</evidence>
<keyword evidence="9" id="KW-1185">Reference proteome</keyword>
<dbReference type="InterPro" id="IPR035681">
    <property type="entry name" value="ComA-like_MBL"/>
</dbReference>
<sequence length="864" mass="97944">MDWWLLTFFLGAILSLFLQEVPALFQLFLLLCLAIGFYSHKKLRYSSGLWFGALWILAQAYLYHNLLPPPLIELMENKQPFFIEGEVLSIQVKPPNMLSEHIKESAVQQKANSTKRFNFLVNKINQQLLESPMTLRLSWQKSTIDLAQGQRLSLNVKVKPAHGLANIGTFNYLSWLKAHNIVATGYVVNPRKKKDSNYQEAEYLKSLKANKLLIADITMRQTLFEHYQSLTPNHKLTPILLALAFGERSSLNTDLWQTLQVTGTSHLIAISGLHVGLLAGSAFFIVMLFVQYIPLRNPGWQRINSRYIAIAVSLLLATAYAYLAGFSLPTKLALVMLNLYWISRVVGIKISAKRLILMTIFILLIISPFSLLTASFWLSLYAVAIIFVSLWRFKSWMNKGGYFWRFFKALFIIQVALTVMLMPITALFFQKVSLVSLLANIIAVPWMSVFSIPTALMSVVLMPINESLAQWFMMLSLQSLTWLWYYLDLLSELPYAIISLSLTQQLIVLVVGNVAFIMLYLSPFLWTSRGVKQVTFVLLALVLSVSLFNFYYPSMSSVNTNFWSKKEKTPKDDIDFQAAFGFTSWEIIFFDVGQGTSVLLKRDNQAILYDTGAAYPSGFTMSDAVILPFLQYSAIEKLDKVILSHSDNDHVGGLDTLIENISIDEIISNDKTLYNPTKALLLNDLSTTENLNPSSMRLTDCQPNNSFSWQGLRFDILWPLAWDSSDESINRGKQKNDDSCVILISDQQGTTLLLTGDISSKVEQKLLKIYPQLSVDILQVPHHGSKTSSSQPFLSQLSPKIALVSAGYLNRWHMPVPIVSQRYHDSKIELLNSAELGQIIITVDEKGITTQNYVNDLRPFWFSH</sequence>
<dbReference type="CDD" id="cd07731">
    <property type="entry name" value="ComA-like_MBL-fold"/>
    <property type="match status" value="1"/>
</dbReference>
<dbReference type="PANTHER" id="PTHR30619:SF1">
    <property type="entry name" value="RECOMBINATION PROTEIN 2"/>
    <property type="match status" value="1"/>
</dbReference>
<feature type="transmembrane region" description="Helical" evidence="6">
    <location>
        <begin position="406"/>
        <end position="429"/>
    </location>
</feature>
<dbReference type="NCBIfam" id="TIGR00361">
    <property type="entry name" value="ComEC_Rec2"/>
    <property type="match status" value="1"/>
</dbReference>
<evidence type="ECO:0000259" key="7">
    <source>
        <dbReference type="SMART" id="SM00849"/>
    </source>
</evidence>
<dbReference type="GO" id="GO:0030420">
    <property type="term" value="P:establishment of competence for transformation"/>
    <property type="evidence" value="ECO:0007669"/>
    <property type="project" value="InterPro"/>
</dbReference>
<dbReference type="OrthoDB" id="9761531at2"/>
<dbReference type="Gene3D" id="3.60.15.10">
    <property type="entry name" value="Ribonuclease Z/Hydroxyacylglutathione hydrolase-like"/>
    <property type="match status" value="1"/>
</dbReference>
<dbReference type="SMART" id="SM00849">
    <property type="entry name" value="Lactamase_B"/>
    <property type="match status" value="1"/>
</dbReference>
<comment type="subcellular location">
    <subcellularLocation>
        <location evidence="1">Cell membrane</location>
        <topology evidence="1">Multi-pass membrane protein</topology>
    </subcellularLocation>
</comment>
<evidence type="ECO:0000313" key="9">
    <source>
        <dbReference type="Proteomes" id="UP000321822"/>
    </source>
</evidence>
<dbReference type="Pfam" id="PF13567">
    <property type="entry name" value="DUF4131"/>
    <property type="match status" value="1"/>
</dbReference>
<keyword evidence="2" id="KW-1003">Cell membrane</keyword>
<dbReference type="InterPro" id="IPR052159">
    <property type="entry name" value="Competence_DNA_uptake"/>
</dbReference>
<dbReference type="AlphaFoldDB" id="A0A5C6QSW5"/>
<dbReference type="InterPro" id="IPR001279">
    <property type="entry name" value="Metallo-B-lactamas"/>
</dbReference>
<feature type="transmembrane region" description="Helical" evidence="6">
    <location>
        <begin position="267"/>
        <end position="295"/>
    </location>
</feature>
<dbReference type="PANTHER" id="PTHR30619">
    <property type="entry name" value="DNA INTERNALIZATION/COMPETENCE PROTEIN COMEC/REC2"/>
    <property type="match status" value="1"/>
</dbReference>
<evidence type="ECO:0000256" key="1">
    <source>
        <dbReference type="ARBA" id="ARBA00004651"/>
    </source>
</evidence>
<keyword evidence="3 6" id="KW-0812">Transmembrane</keyword>
<evidence type="ECO:0000256" key="3">
    <source>
        <dbReference type="ARBA" id="ARBA00022692"/>
    </source>
</evidence>
<feature type="transmembrane region" description="Helical" evidence="6">
    <location>
        <begin position="533"/>
        <end position="552"/>
    </location>
</feature>
<dbReference type="InterPro" id="IPR004477">
    <property type="entry name" value="ComEC_N"/>
</dbReference>
<reference evidence="8 9" key="1">
    <citation type="submission" date="2019-07" db="EMBL/GenBank/DDBJ databases">
        <title>Genomes of sea-ice associated Colwellia species.</title>
        <authorList>
            <person name="Bowman J.P."/>
        </authorList>
    </citation>
    <scope>NUCLEOTIDE SEQUENCE [LARGE SCALE GENOMIC DNA]</scope>
    <source>
        <strain evidence="8 9">ACAM 459</strain>
    </source>
</reference>
<feature type="transmembrane region" description="Helical" evidence="6">
    <location>
        <begin position="468"/>
        <end position="487"/>
    </location>
</feature>
<proteinExistence type="predicted"/>
<dbReference type="EMBL" id="VOLT01000001">
    <property type="protein sequence ID" value="TWX71897.1"/>
    <property type="molecule type" value="Genomic_DNA"/>
</dbReference>
<dbReference type="InterPro" id="IPR025405">
    <property type="entry name" value="DUF4131"/>
</dbReference>
<organism evidence="8 9">
    <name type="scientific">Colwellia demingiae</name>
    <dbReference type="NCBI Taxonomy" id="89401"/>
    <lineage>
        <taxon>Bacteria</taxon>
        <taxon>Pseudomonadati</taxon>
        <taxon>Pseudomonadota</taxon>
        <taxon>Gammaproteobacteria</taxon>
        <taxon>Alteromonadales</taxon>
        <taxon>Colwelliaceae</taxon>
        <taxon>Colwellia</taxon>
    </lineage>
</organism>
<feature type="transmembrane region" description="Helical" evidence="6">
    <location>
        <begin position="6"/>
        <end position="38"/>
    </location>
</feature>
<feature type="transmembrane region" description="Helical" evidence="6">
    <location>
        <begin position="355"/>
        <end position="372"/>
    </location>
</feature>
<feature type="transmembrane region" description="Helical" evidence="6">
    <location>
        <begin position="493"/>
        <end position="521"/>
    </location>
</feature>
<evidence type="ECO:0000256" key="5">
    <source>
        <dbReference type="ARBA" id="ARBA00023136"/>
    </source>
</evidence>
<dbReference type="Pfam" id="PF00753">
    <property type="entry name" value="Lactamase_B"/>
    <property type="match status" value="1"/>
</dbReference>
<name>A0A5C6QSW5_9GAMM</name>
<evidence type="ECO:0000256" key="2">
    <source>
        <dbReference type="ARBA" id="ARBA00022475"/>
    </source>
</evidence>
<dbReference type="SUPFAM" id="SSF56281">
    <property type="entry name" value="Metallo-hydrolase/oxidoreductase"/>
    <property type="match status" value="1"/>
</dbReference>
<dbReference type="GO" id="GO:0005886">
    <property type="term" value="C:plasma membrane"/>
    <property type="evidence" value="ECO:0007669"/>
    <property type="project" value="UniProtKB-SubCell"/>
</dbReference>